<sequence length="296" mass="32548">MNYRHQFHAGNFADVMKHVLLLQLARGMQRKEKGFFYLDTHAGRGRYDLAAAGLGDSLARKAEHPDGIGRLLGADGAELLAPIAEYVRVVRAFDGQPVAGGEAGEPALELRAYPGSPWIFEAAAREQDRLALCEKHPEEAAFLTEEFSHKRRVTVHAMDGYTAVRAMLPPLEKRALVLIDPPFEAQNEFGQVVEALGEGLRRMPAATFAVWYPLTERARVDEFLFKLEALRPPPCFAAELTIAGEDAPVKLKGCGLLVINPPWQIDREIAPVLEVLAKRLAVAPGGAGKLRWVVAE</sequence>
<comment type="function">
    <text evidence="1">Specifically methylates the adenine in position 2030 of 23S rRNA.</text>
</comment>
<evidence type="ECO:0000256" key="1">
    <source>
        <dbReference type="HAMAP-Rule" id="MF_00934"/>
    </source>
</evidence>
<feature type="binding site" evidence="1">
    <location>
        <position position="134"/>
    </location>
    <ligand>
        <name>S-adenosyl-L-methionine</name>
        <dbReference type="ChEBI" id="CHEBI:59789"/>
    </ligand>
</feature>
<feature type="binding site" evidence="1">
    <location>
        <begin position="159"/>
        <end position="160"/>
    </location>
    <ligand>
        <name>S-adenosyl-L-methionine</name>
        <dbReference type="ChEBI" id="CHEBI:59789"/>
    </ligand>
</feature>
<comment type="similarity">
    <text evidence="1">Belongs to the RlmJ family.</text>
</comment>
<dbReference type="HAMAP" id="MF_00934">
    <property type="entry name" value="23SrRNA_methyltr_J"/>
    <property type="match status" value="1"/>
</dbReference>
<accession>A0A290Q6K0</accession>
<dbReference type="RefSeq" id="WP_096054445.1">
    <property type="nucleotide sequence ID" value="NZ_CP023344.1"/>
</dbReference>
<feature type="binding site" evidence="1">
    <location>
        <position position="41"/>
    </location>
    <ligand>
        <name>S-adenosyl-L-methionine</name>
        <dbReference type="ChEBI" id="CHEBI:59789"/>
    </ligand>
</feature>
<reference evidence="2 3" key="1">
    <citation type="submission" date="2017-09" db="EMBL/GenBank/DDBJ databases">
        <title>Complete genome sequence of Verrucomicrobial strain HZ-65, isolated from freshwater.</title>
        <authorList>
            <person name="Choi A."/>
        </authorList>
    </citation>
    <scope>NUCLEOTIDE SEQUENCE [LARGE SCALE GENOMIC DNA]</scope>
    <source>
        <strain evidence="2 3">HZ-65</strain>
    </source>
</reference>
<comment type="catalytic activity">
    <reaction evidence="1">
        <text>adenosine(2030) in 23S rRNA + S-adenosyl-L-methionine = N(6)-methyladenosine(2030) in 23S rRNA + S-adenosyl-L-homocysteine + H(+)</text>
        <dbReference type="Rhea" id="RHEA:43736"/>
        <dbReference type="Rhea" id="RHEA-COMP:10668"/>
        <dbReference type="Rhea" id="RHEA-COMP:10669"/>
        <dbReference type="ChEBI" id="CHEBI:15378"/>
        <dbReference type="ChEBI" id="CHEBI:57856"/>
        <dbReference type="ChEBI" id="CHEBI:59789"/>
        <dbReference type="ChEBI" id="CHEBI:74411"/>
        <dbReference type="ChEBI" id="CHEBI:74449"/>
        <dbReference type="EC" id="2.1.1.266"/>
    </reaction>
</comment>
<keyword evidence="1 2" id="KW-0489">Methyltransferase</keyword>
<dbReference type="GO" id="GO:0005829">
    <property type="term" value="C:cytosol"/>
    <property type="evidence" value="ECO:0007669"/>
    <property type="project" value="TreeGrafter"/>
</dbReference>
<feature type="binding site" evidence="1">
    <location>
        <position position="116"/>
    </location>
    <ligand>
        <name>S-adenosyl-L-methionine</name>
        <dbReference type="ChEBI" id="CHEBI:59789"/>
    </ligand>
</feature>
<comment type="subunit">
    <text evidence="1">Monomer.</text>
</comment>
<dbReference type="OrthoDB" id="9791274at2"/>
<feature type="site" description="Interaction with substrate rRNA" evidence="1">
    <location>
        <position position="3"/>
    </location>
</feature>
<dbReference type="Proteomes" id="UP000217265">
    <property type="component" value="Chromosome"/>
</dbReference>
<dbReference type="GO" id="GO:0003723">
    <property type="term" value="F:RNA binding"/>
    <property type="evidence" value="ECO:0007669"/>
    <property type="project" value="UniProtKB-UniRule"/>
</dbReference>
<keyword evidence="3" id="KW-1185">Reference proteome</keyword>
<proteinExistence type="inferred from homology"/>
<organism evidence="2 3">
    <name type="scientific">Nibricoccus aquaticus</name>
    <dbReference type="NCBI Taxonomy" id="2576891"/>
    <lineage>
        <taxon>Bacteria</taxon>
        <taxon>Pseudomonadati</taxon>
        <taxon>Verrucomicrobiota</taxon>
        <taxon>Opitutia</taxon>
        <taxon>Opitutales</taxon>
        <taxon>Opitutaceae</taxon>
        <taxon>Nibricoccus</taxon>
    </lineage>
</organism>
<feature type="binding site" evidence="1">
    <location>
        <position position="18"/>
    </location>
    <ligand>
        <name>S-adenosyl-L-methionine</name>
        <dbReference type="ChEBI" id="CHEBI:59789"/>
    </ligand>
</feature>
<dbReference type="EMBL" id="CP023344">
    <property type="protein sequence ID" value="ATC62810.1"/>
    <property type="molecule type" value="Genomic_DNA"/>
</dbReference>
<dbReference type="PANTHER" id="PTHR37426">
    <property type="entry name" value="RIBOSOMAL RNA LARGE SUBUNIT METHYLTRANSFERASE J"/>
    <property type="match status" value="1"/>
</dbReference>
<feature type="active site" description="Proton acceptor" evidence="1">
    <location>
        <position position="180"/>
    </location>
</feature>
<keyword evidence="1" id="KW-0698">rRNA processing</keyword>
<gene>
    <name evidence="1" type="primary">rlmJ</name>
    <name evidence="2" type="ORF">CMV30_01870</name>
</gene>
<dbReference type="GO" id="GO:0036307">
    <property type="term" value="F:23S rRNA (adenine(2030)-N(6))-methyltransferase activity"/>
    <property type="evidence" value="ECO:0007669"/>
    <property type="project" value="UniProtKB-UniRule"/>
</dbReference>
<evidence type="ECO:0000313" key="3">
    <source>
        <dbReference type="Proteomes" id="UP000217265"/>
    </source>
</evidence>
<dbReference type="EC" id="2.1.1.266" evidence="1"/>
<dbReference type="Gene3D" id="3.40.50.150">
    <property type="entry name" value="Vaccinia Virus protein VP39"/>
    <property type="match status" value="1"/>
</dbReference>
<dbReference type="InterPro" id="IPR007473">
    <property type="entry name" value="RlmJ"/>
</dbReference>
<keyword evidence="1 2" id="KW-0808">Transferase</keyword>
<dbReference type="Pfam" id="PF04378">
    <property type="entry name" value="RsmJ"/>
    <property type="match status" value="1"/>
</dbReference>
<name>A0A290Q6K0_9BACT</name>
<dbReference type="PANTHER" id="PTHR37426:SF1">
    <property type="entry name" value="RIBOSOMAL RNA LARGE SUBUNIT METHYLTRANSFERASE J"/>
    <property type="match status" value="1"/>
</dbReference>
<dbReference type="AlphaFoldDB" id="A0A290Q6K0"/>
<feature type="binding site" evidence="1">
    <location>
        <position position="180"/>
    </location>
    <ligand>
        <name>S-adenosyl-L-methionine</name>
        <dbReference type="ChEBI" id="CHEBI:59789"/>
    </ligand>
</feature>
<dbReference type="KEGG" id="vbh:CMV30_01870"/>
<dbReference type="GO" id="GO:0070475">
    <property type="term" value="P:rRNA base methylation"/>
    <property type="evidence" value="ECO:0007669"/>
    <property type="project" value="UniProtKB-UniRule"/>
</dbReference>
<evidence type="ECO:0000313" key="2">
    <source>
        <dbReference type="EMBL" id="ATC62810.1"/>
    </source>
</evidence>
<dbReference type="SUPFAM" id="SSF53335">
    <property type="entry name" value="S-adenosyl-L-methionine-dependent methyltransferases"/>
    <property type="match status" value="1"/>
</dbReference>
<dbReference type="InterPro" id="IPR029063">
    <property type="entry name" value="SAM-dependent_MTases_sf"/>
</dbReference>
<protein>
    <recommendedName>
        <fullName evidence="1">Ribosomal RNA large subunit methyltransferase J</fullName>
        <ecNumber evidence="1">2.1.1.266</ecNumber>
    </recommendedName>
    <alternativeName>
        <fullName evidence="1">23S rRNA (adenine(2030)-N6)-methyltransferase</fullName>
    </alternativeName>
    <alternativeName>
        <fullName evidence="1">23S rRNA m6A2030 methyltransferase</fullName>
    </alternativeName>
</protein>
<keyword evidence="1" id="KW-0694">RNA-binding</keyword>
<keyword evidence="1" id="KW-0949">S-adenosyl-L-methionine</keyword>